<dbReference type="InterPro" id="IPR036645">
    <property type="entry name" value="Elafin-like_sf"/>
</dbReference>
<dbReference type="SMART" id="SM00217">
    <property type="entry name" value="WAP"/>
    <property type="match status" value="1"/>
</dbReference>
<dbReference type="AlphaFoldDB" id="A0AAV8XHX5"/>
<dbReference type="EMBL" id="JAPWTK010000630">
    <property type="protein sequence ID" value="KAJ8937669.1"/>
    <property type="molecule type" value="Genomic_DNA"/>
</dbReference>
<dbReference type="InterPro" id="IPR008197">
    <property type="entry name" value="WAP_dom"/>
</dbReference>
<protein>
    <recommendedName>
        <fullName evidence="2">WAP domain-containing protein</fullName>
    </recommendedName>
</protein>
<dbReference type="PROSITE" id="PS51390">
    <property type="entry name" value="WAP"/>
    <property type="match status" value="1"/>
</dbReference>
<sequence length="118" mass="12597">MSGGFFVLLIAVCVPLTVVEVKSQKSGECPPYPNVNICRSVCYDDNQCRGLKKCCETACGGAICIKPVSERIVAPQQKPGYCPGNRLVRGFVQVDVLSTQTAGGTRSAVRTGVVPWFA</sequence>
<keyword evidence="1" id="KW-0732">Signal</keyword>
<keyword evidence="4" id="KW-1185">Reference proteome</keyword>
<dbReference type="Pfam" id="PF00095">
    <property type="entry name" value="WAP"/>
    <property type="match status" value="1"/>
</dbReference>
<accession>A0AAV8XHX5</accession>
<dbReference type="PANTHER" id="PTHR19441:SF95">
    <property type="entry name" value="PERLWAPIN ISOFORM X1"/>
    <property type="match status" value="1"/>
</dbReference>
<dbReference type="Proteomes" id="UP001162162">
    <property type="component" value="Unassembled WGS sequence"/>
</dbReference>
<dbReference type="InterPro" id="IPR050514">
    <property type="entry name" value="WAP_four-disulfide_core"/>
</dbReference>
<gene>
    <name evidence="3" type="ORF">NQ318_011353</name>
</gene>
<feature type="chain" id="PRO_5043563875" description="WAP domain-containing protein" evidence="1">
    <location>
        <begin position="24"/>
        <end position="118"/>
    </location>
</feature>
<feature type="domain" description="WAP" evidence="2">
    <location>
        <begin position="22"/>
        <end position="68"/>
    </location>
</feature>
<dbReference type="PANTHER" id="PTHR19441">
    <property type="entry name" value="WHEY ACDIC PROTEIN WAP"/>
    <property type="match status" value="1"/>
</dbReference>
<comment type="caution">
    <text evidence="3">The sequence shown here is derived from an EMBL/GenBank/DDBJ whole genome shotgun (WGS) entry which is preliminary data.</text>
</comment>
<evidence type="ECO:0000313" key="4">
    <source>
        <dbReference type="Proteomes" id="UP001162162"/>
    </source>
</evidence>
<feature type="signal peptide" evidence="1">
    <location>
        <begin position="1"/>
        <end position="23"/>
    </location>
</feature>
<organism evidence="3 4">
    <name type="scientific">Aromia moschata</name>
    <dbReference type="NCBI Taxonomy" id="1265417"/>
    <lineage>
        <taxon>Eukaryota</taxon>
        <taxon>Metazoa</taxon>
        <taxon>Ecdysozoa</taxon>
        <taxon>Arthropoda</taxon>
        <taxon>Hexapoda</taxon>
        <taxon>Insecta</taxon>
        <taxon>Pterygota</taxon>
        <taxon>Neoptera</taxon>
        <taxon>Endopterygota</taxon>
        <taxon>Coleoptera</taxon>
        <taxon>Polyphaga</taxon>
        <taxon>Cucujiformia</taxon>
        <taxon>Chrysomeloidea</taxon>
        <taxon>Cerambycidae</taxon>
        <taxon>Cerambycinae</taxon>
        <taxon>Callichromatini</taxon>
        <taxon>Aromia</taxon>
    </lineage>
</organism>
<evidence type="ECO:0000313" key="3">
    <source>
        <dbReference type="EMBL" id="KAJ8937669.1"/>
    </source>
</evidence>
<dbReference type="Gene3D" id="4.10.75.10">
    <property type="entry name" value="Elafin-like"/>
    <property type="match status" value="1"/>
</dbReference>
<dbReference type="GO" id="GO:0005615">
    <property type="term" value="C:extracellular space"/>
    <property type="evidence" value="ECO:0007669"/>
    <property type="project" value="TreeGrafter"/>
</dbReference>
<evidence type="ECO:0000259" key="2">
    <source>
        <dbReference type="PROSITE" id="PS51390"/>
    </source>
</evidence>
<evidence type="ECO:0000256" key="1">
    <source>
        <dbReference type="SAM" id="SignalP"/>
    </source>
</evidence>
<proteinExistence type="predicted"/>
<dbReference type="SUPFAM" id="SSF57256">
    <property type="entry name" value="Elafin-like"/>
    <property type="match status" value="1"/>
</dbReference>
<dbReference type="GO" id="GO:0004867">
    <property type="term" value="F:serine-type endopeptidase inhibitor activity"/>
    <property type="evidence" value="ECO:0007669"/>
    <property type="project" value="TreeGrafter"/>
</dbReference>
<name>A0AAV8XHX5_9CUCU</name>
<reference evidence="3" key="1">
    <citation type="journal article" date="2023" name="Insect Mol. Biol.">
        <title>Genome sequencing provides insights into the evolution of gene families encoding plant cell wall-degrading enzymes in longhorned beetles.</title>
        <authorList>
            <person name="Shin N.R."/>
            <person name="Okamura Y."/>
            <person name="Kirsch R."/>
            <person name="Pauchet Y."/>
        </authorList>
    </citation>
    <scope>NUCLEOTIDE SEQUENCE</scope>
    <source>
        <strain evidence="3">AMC_N1</strain>
    </source>
</reference>